<feature type="compositionally biased region" description="Low complexity" evidence="9">
    <location>
        <begin position="296"/>
        <end position="315"/>
    </location>
</feature>
<dbReference type="Gene3D" id="1.20.5.170">
    <property type="match status" value="1"/>
</dbReference>
<dbReference type="AlphaFoldDB" id="A0AAW1SUU3"/>
<dbReference type="GO" id="GO:0017056">
    <property type="term" value="F:structural constituent of nuclear pore"/>
    <property type="evidence" value="ECO:0007669"/>
    <property type="project" value="InterPro"/>
</dbReference>
<evidence type="ECO:0000256" key="4">
    <source>
        <dbReference type="ARBA" id="ARBA00022816"/>
    </source>
</evidence>
<evidence type="ECO:0000256" key="7">
    <source>
        <dbReference type="ARBA" id="ARBA00023132"/>
    </source>
</evidence>
<comment type="caution">
    <text evidence="11">The sequence shown here is derived from an EMBL/GenBank/DDBJ whole genome shotgun (WGS) entry which is preliminary data.</text>
</comment>
<dbReference type="GO" id="GO:0006405">
    <property type="term" value="P:RNA export from nucleus"/>
    <property type="evidence" value="ECO:0007669"/>
    <property type="project" value="TreeGrafter"/>
</dbReference>
<keyword evidence="3" id="KW-0813">Transport</keyword>
<dbReference type="Proteomes" id="UP001485043">
    <property type="component" value="Unassembled WGS sequence"/>
</dbReference>
<evidence type="ECO:0000256" key="2">
    <source>
        <dbReference type="ARBA" id="ARBA00005911"/>
    </source>
</evidence>
<dbReference type="Pfam" id="PF05064">
    <property type="entry name" value="Nsp1_C"/>
    <property type="match status" value="1"/>
</dbReference>
<reference evidence="11 12" key="1">
    <citation type="journal article" date="2024" name="Nat. Commun.">
        <title>Phylogenomics reveals the evolutionary origins of lichenization in chlorophyte algae.</title>
        <authorList>
            <person name="Puginier C."/>
            <person name="Libourel C."/>
            <person name="Otte J."/>
            <person name="Skaloud P."/>
            <person name="Haon M."/>
            <person name="Grisel S."/>
            <person name="Petersen M."/>
            <person name="Berrin J.G."/>
            <person name="Delaux P.M."/>
            <person name="Dal Grande F."/>
            <person name="Keller J."/>
        </authorList>
    </citation>
    <scope>NUCLEOTIDE SEQUENCE [LARGE SCALE GENOMIC DNA]</scope>
    <source>
        <strain evidence="11 12">SAG 2523</strain>
    </source>
</reference>
<organism evidence="11 12">
    <name type="scientific">Apatococcus fuscideae</name>
    <dbReference type="NCBI Taxonomy" id="2026836"/>
    <lineage>
        <taxon>Eukaryota</taxon>
        <taxon>Viridiplantae</taxon>
        <taxon>Chlorophyta</taxon>
        <taxon>core chlorophytes</taxon>
        <taxon>Trebouxiophyceae</taxon>
        <taxon>Chlorellales</taxon>
        <taxon>Chlorellaceae</taxon>
        <taxon>Apatococcus</taxon>
    </lineage>
</organism>
<dbReference type="GO" id="GO:0006606">
    <property type="term" value="P:protein import into nucleus"/>
    <property type="evidence" value="ECO:0007669"/>
    <property type="project" value="TreeGrafter"/>
</dbReference>
<keyword evidence="6" id="KW-0811">Translocation</keyword>
<keyword evidence="7" id="KW-0906">Nuclear pore complex</keyword>
<evidence type="ECO:0000256" key="5">
    <source>
        <dbReference type="ARBA" id="ARBA00022927"/>
    </source>
</evidence>
<evidence type="ECO:0000313" key="11">
    <source>
        <dbReference type="EMBL" id="KAK9859861.1"/>
    </source>
</evidence>
<feature type="region of interest" description="Disordered" evidence="9">
    <location>
        <begin position="380"/>
        <end position="435"/>
    </location>
</feature>
<evidence type="ECO:0000256" key="6">
    <source>
        <dbReference type="ARBA" id="ARBA00023010"/>
    </source>
</evidence>
<dbReference type="Pfam" id="PF11371">
    <property type="entry name" value="DUF3172"/>
    <property type="match status" value="1"/>
</dbReference>
<dbReference type="EMBL" id="JALJOV010000860">
    <property type="protein sequence ID" value="KAK9859861.1"/>
    <property type="molecule type" value="Genomic_DNA"/>
</dbReference>
<evidence type="ECO:0000256" key="8">
    <source>
        <dbReference type="ARBA" id="ARBA00023242"/>
    </source>
</evidence>
<feature type="compositionally biased region" description="Low complexity" evidence="9">
    <location>
        <begin position="256"/>
        <end position="279"/>
    </location>
</feature>
<dbReference type="InterPro" id="IPR026010">
    <property type="entry name" value="NSP1/NUP62"/>
</dbReference>
<dbReference type="GO" id="GO:0051028">
    <property type="term" value="P:mRNA transport"/>
    <property type="evidence" value="ECO:0007669"/>
    <property type="project" value="UniProtKB-KW"/>
</dbReference>
<dbReference type="PANTHER" id="PTHR12084:SF0">
    <property type="entry name" value="NUCLEAR PORE GLYCOPROTEIN P62"/>
    <property type="match status" value="1"/>
</dbReference>
<dbReference type="GO" id="GO:0044613">
    <property type="term" value="C:nuclear pore central transport channel"/>
    <property type="evidence" value="ECO:0007669"/>
    <property type="project" value="TreeGrafter"/>
</dbReference>
<sequence length="863" mass="84916">MAFSFGGGTGGNSTPAFGGGGFGGSAPFGASKPAFGSSAGGFSFGGSSAAAFGAAPAAAFGGGAFGQPAASGGAFSFGGAASSAASPAASQSLGASFGAQSGGAFGGAGAFGTPATPQTGGAFGAPASQPSFGGGFNFGGASVPAASAASGGGLFGAPAQTQGSIFGGGQSGFGASSTPVFGAPAAASAPAASAPASPAFGGGVGFGQQPASAAAGGFGFGAPAASSAAAGSQPATSTTGFGFAAPSSSASGGLFGTPASSGAASQPAAAAPSSQPSFSLGGFGAESTPSLGNLFGAPTSSAASTGTTASAPPSSNFGGLQFPAQSAAAGTSTPPTGLSVSTAAASTPASSAAGFSFGAASTPAAGTAASTAPSFSFPAAAASGASGSSTPAASQSAASPSLFSTPQAQSSGAAPSSSTTPATGPQFGGSQAAASSAATAAQTSQQAALAVQAPSEIRGKVVNDIIQDWNAELEKRSRAFVHHAEELMEWDRAVLSNRHTLLDLEDEVKRAYAGQNALERKLNMLETQQKEVHDALVAMEGEALRLYKDEAASMDEGMAERDQLYQRAEKLSAMLATAAEDLTGAVADVNAGVNASLGDPDTPLGKARAARILPGSLGATHQHFLSEVVDRASCGLSPELSSSHSGGAQGEARPQKTILVLEKTTSLHPGLQSGVRNMRNHPMSLPHRHLTHLAMVAPAGVSRNLTTALIAGAFIMGMGAGVLFNSEVTFHPSNVASTEIIDRKTPNSEVCMANGYSSMVFDQRIFISFNPFNVYVTQPEVKPGCVLRRSNFNVLENRKLVNKQEVNSCKRNMNTFAFVGDLEKSPEVSCVYHQEDAENQFLKDPKSARFGDGNRPQPVPSAD</sequence>
<evidence type="ECO:0000256" key="1">
    <source>
        <dbReference type="ARBA" id="ARBA00004567"/>
    </source>
</evidence>
<dbReference type="GO" id="GO:0005543">
    <property type="term" value="F:phospholipid binding"/>
    <property type="evidence" value="ECO:0007669"/>
    <property type="project" value="TreeGrafter"/>
</dbReference>
<feature type="compositionally biased region" description="Polar residues" evidence="9">
    <location>
        <begin position="328"/>
        <end position="340"/>
    </location>
</feature>
<evidence type="ECO:0000313" key="12">
    <source>
        <dbReference type="Proteomes" id="UP001485043"/>
    </source>
</evidence>
<keyword evidence="12" id="KW-1185">Reference proteome</keyword>
<accession>A0AAW1SUU3</accession>
<evidence type="ECO:0000256" key="9">
    <source>
        <dbReference type="SAM" id="MobiDB-lite"/>
    </source>
</evidence>
<dbReference type="InterPro" id="IPR007758">
    <property type="entry name" value="Nucleoporin_NSP1_C"/>
</dbReference>
<dbReference type="InterPro" id="IPR021511">
    <property type="entry name" value="DUF3172"/>
</dbReference>
<proteinExistence type="inferred from homology"/>
<evidence type="ECO:0000256" key="3">
    <source>
        <dbReference type="ARBA" id="ARBA00022448"/>
    </source>
</evidence>
<keyword evidence="5" id="KW-0653">Protein transport</keyword>
<keyword evidence="4" id="KW-0509">mRNA transport</keyword>
<feature type="region of interest" description="Disordered" evidence="9">
    <location>
        <begin position="841"/>
        <end position="863"/>
    </location>
</feature>
<evidence type="ECO:0000259" key="10">
    <source>
        <dbReference type="Pfam" id="PF05064"/>
    </source>
</evidence>
<feature type="region of interest" description="Disordered" evidence="9">
    <location>
        <begin position="256"/>
        <end position="342"/>
    </location>
</feature>
<gene>
    <name evidence="11" type="ORF">WJX84_011489</name>
</gene>
<dbReference type="PANTHER" id="PTHR12084">
    <property type="entry name" value="NUCLEAR PORE GLYCOPROTEIN P62-RELATED"/>
    <property type="match status" value="1"/>
</dbReference>
<protein>
    <recommendedName>
        <fullName evidence="10">Nucleoporin NSP1-like C-terminal domain-containing protein</fullName>
    </recommendedName>
</protein>
<comment type="subcellular location">
    <subcellularLocation>
        <location evidence="1">Nucleus</location>
        <location evidence="1">Nuclear pore complex</location>
    </subcellularLocation>
</comment>
<comment type="similarity">
    <text evidence="2">Belongs to the nucleoporin NSP1/NUP62 family.</text>
</comment>
<name>A0AAW1SUU3_9CHLO</name>
<feature type="domain" description="Nucleoporin NSP1-like C-terminal" evidence="10">
    <location>
        <begin position="453"/>
        <end position="550"/>
    </location>
</feature>
<keyword evidence="8" id="KW-0539">Nucleus</keyword>